<dbReference type="PANTHER" id="PTHR39594:SF1">
    <property type="entry name" value="PROTEIN YCHQ"/>
    <property type="match status" value="1"/>
</dbReference>
<dbReference type="PANTHER" id="PTHR39594">
    <property type="entry name" value="PROTEIN YCHQ"/>
    <property type="match status" value="1"/>
</dbReference>
<feature type="transmembrane region" description="Helical" evidence="1">
    <location>
        <begin position="6"/>
        <end position="25"/>
    </location>
</feature>
<keyword evidence="3" id="KW-1185">Reference proteome</keyword>
<dbReference type="RefSeq" id="WP_119334958.1">
    <property type="nucleotide sequence ID" value="NZ_AP018558.1"/>
</dbReference>
<name>A0A2Z6DXN0_HYDTE</name>
<gene>
    <name evidence="2" type="ORF">HPTL_0932</name>
</gene>
<evidence type="ECO:0000313" key="2">
    <source>
        <dbReference type="EMBL" id="BBD77200.1"/>
    </source>
</evidence>
<dbReference type="Proteomes" id="UP000262004">
    <property type="component" value="Chromosome"/>
</dbReference>
<keyword evidence="1" id="KW-0472">Membrane</keyword>
<keyword evidence="1" id="KW-1133">Transmembrane helix</keyword>
<dbReference type="GO" id="GO:0005886">
    <property type="term" value="C:plasma membrane"/>
    <property type="evidence" value="ECO:0007669"/>
    <property type="project" value="TreeGrafter"/>
</dbReference>
<dbReference type="Pfam" id="PF04247">
    <property type="entry name" value="SirB"/>
    <property type="match status" value="1"/>
</dbReference>
<evidence type="ECO:0000313" key="3">
    <source>
        <dbReference type="Proteomes" id="UP000262004"/>
    </source>
</evidence>
<reference evidence="2 3" key="1">
    <citation type="submission" date="2018-04" db="EMBL/GenBank/DDBJ databases">
        <title>Complete genome sequence of Hydrogenophilus thermoluteolus TH-1.</title>
        <authorList>
            <person name="Arai H."/>
        </authorList>
    </citation>
    <scope>NUCLEOTIDE SEQUENCE [LARGE SCALE GENOMIC DNA]</scope>
    <source>
        <strain evidence="2 3">TH-1</strain>
    </source>
</reference>
<dbReference type="OrthoDB" id="5295586at2"/>
<dbReference type="PIRSF" id="PIRSF005610">
    <property type="entry name" value="SirB"/>
    <property type="match status" value="1"/>
</dbReference>
<feature type="transmembrane region" description="Helical" evidence="1">
    <location>
        <begin position="102"/>
        <end position="120"/>
    </location>
</feature>
<proteinExistence type="predicted"/>
<protein>
    <submittedName>
        <fullName evidence="2">Invasion gene expression up-regulator, SirB</fullName>
    </submittedName>
</protein>
<accession>A0A2Z6DXN0</accession>
<evidence type="ECO:0000256" key="1">
    <source>
        <dbReference type="SAM" id="Phobius"/>
    </source>
</evidence>
<feature type="transmembrane region" description="Helical" evidence="1">
    <location>
        <begin position="71"/>
        <end position="90"/>
    </location>
</feature>
<dbReference type="EMBL" id="AP018558">
    <property type="protein sequence ID" value="BBD77200.1"/>
    <property type="molecule type" value="Genomic_DNA"/>
</dbReference>
<sequence length="133" mass="15191">MSYILLKHLHLTTVTLTIVGFLLRFTWRLRSHPWLHTPLARVLPHINDTLLLTSGLGMAAMIGQYPFITPWLTAKFFWLLAYIIAGHFALKRAQTRRGQWCACVVALVCVAMLVGTAIYHHPLSWLTPRFAIN</sequence>
<organism evidence="2 3">
    <name type="scientific">Hydrogenophilus thermoluteolus</name>
    <name type="common">Pseudomonas hydrogenothermophila</name>
    <dbReference type="NCBI Taxonomy" id="297"/>
    <lineage>
        <taxon>Bacteria</taxon>
        <taxon>Pseudomonadati</taxon>
        <taxon>Pseudomonadota</taxon>
        <taxon>Hydrogenophilia</taxon>
        <taxon>Hydrogenophilales</taxon>
        <taxon>Hydrogenophilaceae</taxon>
        <taxon>Hydrogenophilus</taxon>
    </lineage>
</organism>
<dbReference type="InterPro" id="IPR007360">
    <property type="entry name" value="SirB"/>
</dbReference>
<dbReference type="KEGG" id="htl:HPTL_0932"/>
<dbReference type="AlphaFoldDB" id="A0A2Z6DXN0"/>
<keyword evidence="1" id="KW-0812">Transmembrane</keyword>